<feature type="region of interest" description="Disordered" evidence="1">
    <location>
        <begin position="93"/>
        <end position="265"/>
    </location>
</feature>
<feature type="region of interest" description="Disordered" evidence="1">
    <location>
        <begin position="286"/>
        <end position="326"/>
    </location>
</feature>
<feature type="compositionally biased region" description="Basic and acidic residues" evidence="1">
    <location>
        <begin position="132"/>
        <end position="142"/>
    </location>
</feature>
<keyword evidence="2" id="KW-0472">Membrane</keyword>
<keyword evidence="2" id="KW-0812">Transmembrane</keyword>
<feature type="region of interest" description="Disordered" evidence="1">
    <location>
        <begin position="680"/>
        <end position="718"/>
    </location>
</feature>
<name>A0A9P6N9U7_9BASI</name>
<feature type="compositionally biased region" description="Low complexity" evidence="1">
    <location>
        <begin position="150"/>
        <end position="166"/>
    </location>
</feature>
<keyword evidence="4" id="KW-1185">Reference proteome</keyword>
<feature type="compositionally biased region" description="Basic residues" evidence="1">
    <location>
        <begin position="204"/>
        <end position="216"/>
    </location>
</feature>
<evidence type="ECO:0000313" key="4">
    <source>
        <dbReference type="Proteomes" id="UP000886653"/>
    </source>
</evidence>
<feature type="compositionally biased region" description="Basic and acidic residues" evidence="1">
    <location>
        <begin position="308"/>
        <end position="318"/>
    </location>
</feature>
<accession>A0A9P6N9U7</accession>
<dbReference type="EMBL" id="MU167364">
    <property type="protein sequence ID" value="KAG0141988.1"/>
    <property type="molecule type" value="Genomic_DNA"/>
</dbReference>
<feature type="region of interest" description="Disordered" evidence="1">
    <location>
        <begin position="450"/>
        <end position="486"/>
    </location>
</feature>
<feature type="compositionally biased region" description="Polar residues" evidence="1">
    <location>
        <begin position="798"/>
        <end position="817"/>
    </location>
</feature>
<feature type="compositionally biased region" description="Polar residues" evidence="1">
    <location>
        <begin position="681"/>
        <end position="715"/>
    </location>
</feature>
<dbReference type="OrthoDB" id="2506876at2759"/>
<feature type="region of interest" description="Disordered" evidence="1">
    <location>
        <begin position="786"/>
        <end position="830"/>
    </location>
</feature>
<sequence>MSKYEIYDLFENAPNWLRLSIVLSIVYLTYSFWSLLVRFNRERRLASRILEERRKAGIPDTDTRPFRIAKAAVEKKRNESADEHVHKTRVTFSSGLLDDIHPKETDPGPSQNAAFEASNASTTSKPRRRPSSTHETRSKSLRDLPFTRMSPTSSTGPATTTTTFPSEGQHKLAHSLRSKNKRTASAYAPSEASPGGSPETLTHTHTRTTKKVKTKSTIKSPNKRGLPTQTELNRKKTKLSVPGDLSIQDEQMDFGSDSQGEEVESVMIEKGKKRILSDAVSETDLQADELKNKRGKSIKQTEEDQVEDDRNDKDHSSQLDEDQEIDKDVFMITDDGQKKKLIKIRQVLDVGDRTDQIPDEDTIERRWVTRTEFESLKQAGQLLISDELWDDRSTTPSEAMNMSIEFTPSSNSNVSLITRPDTEFEDGPIWSIEGKPSSRIMSTENSVAIKLRPGSRPRNSLGRMRLSLPPDPTSPAPRSRSKMGSLIHDDRYINDKPSVEKQVAIISPTTETSSQPNANKDVSRTSTQPHTNIDVSRTSTQPLSILPFATQLPIEPLLQNQSYHLPVSSASLQSSIIPAASSATANTPGQQLFSGPTRIGNVDLPVSAPKVAPDFSFGSTSSSTQKSTPSTSQPSVAATNNLASKVFPTSTSPSLFGFTSTTANTGSGGFSFGSNNLSTVPKESTSNATPITSTPLFGATSTNKPGDALSTTSTGKPGVPSFSFNSSPLPAPPKEATTVSSAFNLNNGTPKETCLTTENSIAQPPKANPSTTSSFPALGGTLGTTFNPTFAPNKEISKSPSIFGNSVTQNQSSKPFQSTNTTPTTTTSAFGATSGATTFSFGAPTSPMVSSTTKQVCNLIFLYLTKR</sequence>
<evidence type="ECO:0000313" key="3">
    <source>
        <dbReference type="EMBL" id="KAG0141988.1"/>
    </source>
</evidence>
<dbReference type="AlphaFoldDB" id="A0A9P6N9U7"/>
<feature type="compositionally biased region" description="Polar residues" evidence="1">
    <location>
        <begin position="507"/>
        <end position="538"/>
    </location>
</feature>
<evidence type="ECO:0000256" key="2">
    <source>
        <dbReference type="SAM" id="Phobius"/>
    </source>
</evidence>
<organism evidence="3 4">
    <name type="scientific">Cronartium quercuum f. sp. fusiforme G11</name>
    <dbReference type="NCBI Taxonomy" id="708437"/>
    <lineage>
        <taxon>Eukaryota</taxon>
        <taxon>Fungi</taxon>
        <taxon>Dikarya</taxon>
        <taxon>Basidiomycota</taxon>
        <taxon>Pucciniomycotina</taxon>
        <taxon>Pucciniomycetes</taxon>
        <taxon>Pucciniales</taxon>
        <taxon>Coleosporiaceae</taxon>
        <taxon>Cronartium</taxon>
    </lineage>
</organism>
<keyword evidence="2" id="KW-1133">Transmembrane helix</keyword>
<comment type="caution">
    <text evidence="3">The sequence shown here is derived from an EMBL/GenBank/DDBJ whole genome shotgun (WGS) entry which is preliminary data.</text>
</comment>
<feature type="transmembrane region" description="Helical" evidence="2">
    <location>
        <begin position="16"/>
        <end position="39"/>
    </location>
</feature>
<protein>
    <submittedName>
        <fullName evidence="3">Uncharacterized protein</fullName>
    </submittedName>
</protein>
<feature type="region of interest" description="Disordered" evidence="1">
    <location>
        <begin position="506"/>
        <end position="538"/>
    </location>
</feature>
<dbReference type="Proteomes" id="UP000886653">
    <property type="component" value="Unassembled WGS sequence"/>
</dbReference>
<proteinExistence type="predicted"/>
<feature type="compositionally biased region" description="Low complexity" evidence="1">
    <location>
        <begin position="619"/>
        <end position="635"/>
    </location>
</feature>
<evidence type="ECO:0000256" key="1">
    <source>
        <dbReference type="SAM" id="MobiDB-lite"/>
    </source>
</evidence>
<feature type="region of interest" description="Disordered" evidence="1">
    <location>
        <begin position="615"/>
        <end position="637"/>
    </location>
</feature>
<reference evidence="3" key="1">
    <citation type="submission" date="2013-11" db="EMBL/GenBank/DDBJ databases">
        <title>Genome sequence of the fusiform rust pathogen reveals effectors for host alternation and coevolution with pine.</title>
        <authorList>
            <consortium name="DOE Joint Genome Institute"/>
            <person name="Smith K."/>
            <person name="Pendleton A."/>
            <person name="Kubisiak T."/>
            <person name="Anderson C."/>
            <person name="Salamov A."/>
            <person name="Aerts A."/>
            <person name="Riley R."/>
            <person name="Clum A."/>
            <person name="Lindquist E."/>
            <person name="Ence D."/>
            <person name="Campbell M."/>
            <person name="Kronenberg Z."/>
            <person name="Feau N."/>
            <person name="Dhillon B."/>
            <person name="Hamelin R."/>
            <person name="Burleigh J."/>
            <person name="Smith J."/>
            <person name="Yandell M."/>
            <person name="Nelson C."/>
            <person name="Grigoriev I."/>
            <person name="Davis J."/>
        </authorList>
    </citation>
    <scope>NUCLEOTIDE SEQUENCE</scope>
    <source>
        <strain evidence="3">G11</strain>
    </source>
</reference>
<feature type="compositionally biased region" description="Low complexity" evidence="1">
    <location>
        <begin position="818"/>
        <end position="830"/>
    </location>
</feature>
<gene>
    <name evidence="3" type="ORF">CROQUDRAFT_257592</name>
</gene>
<feature type="compositionally biased region" description="Basic residues" evidence="1">
    <location>
        <begin position="171"/>
        <end position="182"/>
    </location>
</feature>